<comment type="caution">
    <text evidence="9">The sequence shown here is derived from an EMBL/GenBank/DDBJ whole genome shotgun (WGS) entry which is preliminary data.</text>
</comment>
<name>Q4TIH8_TETNG</name>
<evidence type="ECO:0000256" key="6">
    <source>
        <dbReference type="ARBA" id="ARBA00022889"/>
    </source>
</evidence>
<evidence type="ECO:0000256" key="3">
    <source>
        <dbReference type="ARBA" id="ARBA00022530"/>
    </source>
</evidence>
<keyword evidence="2" id="KW-0964">Secreted</keyword>
<dbReference type="Pfam" id="PF00092">
    <property type="entry name" value="VWA"/>
    <property type="match status" value="1"/>
</dbReference>
<feature type="non-terminal residue" evidence="9">
    <location>
        <position position="202"/>
    </location>
</feature>
<dbReference type="InterPro" id="IPR036465">
    <property type="entry name" value="vWFA_dom_sf"/>
</dbReference>
<dbReference type="GO" id="GO:0005581">
    <property type="term" value="C:collagen trimer"/>
    <property type="evidence" value="ECO:0007669"/>
    <property type="project" value="UniProtKB-KW"/>
</dbReference>
<organism evidence="9">
    <name type="scientific">Tetraodon nigroviridis</name>
    <name type="common">Spotted green pufferfish</name>
    <name type="synonym">Chelonodon nigroviridis</name>
    <dbReference type="NCBI Taxonomy" id="99883"/>
    <lineage>
        <taxon>Eukaryota</taxon>
        <taxon>Metazoa</taxon>
        <taxon>Chordata</taxon>
        <taxon>Craniata</taxon>
        <taxon>Vertebrata</taxon>
        <taxon>Euteleostomi</taxon>
        <taxon>Actinopterygii</taxon>
        <taxon>Neopterygii</taxon>
        <taxon>Teleostei</taxon>
        <taxon>Neoteleostei</taxon>
        <taxon>Acanthomorphata</taxon>
        <taxon>Eupercaria</taxon>
        <taxon>Tetraodontiformes</taxon>
        <taxon>Tetradontoidea</taxon>
        <taxon>Tetraodontidae</taxon>
        <taxon>Tetraodon</taxon>
    </lineage>
</organism>
<keyword evidence="7" id="KW-0176">Collagen</keyword>
<dbReference type="SUPFAM" id="SSF53300">
    <property type="entry name" value="vWA-like"/>
    <property type="match status" value="1"/>
</dbReference>
<feature type="non-terminal residue" evidence="9">
    <location>
        <position position="1"/>
    </location>
</feature>
<dbReference type="InterPro" id="IPR050525">
    <property type="entry name" value="ECM_Assembly_Org"/>
</dbReference>
<accession>Q4TIH8</accession>
<sequence>TVKLGKKDIVFLVDGSDTTGETGIAYIRDFIISVVQQLDVQPDRVRVAVVQYSDNVQREFALNSHNNKQAVISAVKRLRLMGGRSSDLGEAFKYVTENELKPSSGSRPSDASQHLVVITGGQSPQDASLYGPWLKSSRVSCIGVGVGGTNTRQLTQIATTPEDVLQVPTFLSLPAIRERFLTRLSGTIPVLPTPEYEPPSKK</sequence>
<reference evidence="9" key="2">
    <citation type="submission" date="2004-02" db="EMBL/GenBank/DDBJ databases">
        <authorList>
            <consortium name="Genoscope"/>
            <consortium name="Whitehead Institute Centre for Genome Research"/>
        </authorList>
    </citation>
    <scope>NUCLEOTIDE SEQUENCE</scope>
</reference>
<dbReference type="KEGG" id="tng:GSTEN00038278G001"/>
<evidence type="ECO:0000313" key="9">
    <source>
        <dbReference type="EMBL" id="CAF87304.1"/>
    </source>
</evidence>
<dbReference type="FunFam" id="3.40.50.410:FF:000003">
    <property type="entry name" value="Collagen type VI alpha 3 chain"/>
    <property type="match status" value="1"/>
</dbReference>
<dbReference type="OrthoDB" id="6132182at2759"/>
<evidence type="ECO:0000256" key="2">
    <source>
        <dbReference type="ARBA" id="ARBA00022525"/>
    </source>
</evidence>
<dbReference type="AlphaFoldDB" id="Q4TIH8"/>
<protein>
    <submittedName>
        <fullName evidence="9">(spotted green pufferfish) hypothetical protein</fullName>
    </submittedName>
</protein>
<dbReference type="PRINTS" id="PR00453">
    <property type="entry name" value="VWFADOMAIN"/>
</dbReference>
<evidence type="ECO:0000256" key="5">
    <source>
        <dbReference type="ARBA" id="ARBA00022737"/>
    </source>
</evidence>
<dbReference type="Gene3D" id="3.40.50.410">
    <property type="entry name" value="von Willebrand factor, type A domain"/>
    <property type="match status" value="1"/>
</dbReference>
<dbReference type="PROSITE" id="PS50234">
    <property type="entry name" value="VWFA"/>
    <property type="match status" value="1"/>
</dbReference>
<feature type="domain" description="VWFA" evidence="8">
    <location>
        <begin position="8"/>
        <end position="184"/>
    </location>
</feature>
<keyword evidence="6" id="KW-0130">Cell adhesion</keyword>
<evidence type="ECO:0000259" key="8">
    <source>
        <dbReference type="PROSITE" id="PS50234"/>
    </source>
</evidence>
<keyword evidence="4" id="KW-0732">Signal</keyword>
<proteinExistence type="predicted"/>
<dbReference type="PANTHER" id="PTHR24020:SF13">
    <property type="entry name" value="COLLAGEN ALPHA-3(VI) CHAIN"/>
    <property type="match status" value="1"/>
</dbReference>
<keyword evidence="5" id="KW-0677">Repeat</keyword>
<dbReference type="SMART" id="SM00327">
    <property type="entry name" value="VWA"/>
    <property type="match status" value="1"/>
</dbReference>
<dbReference type="PANTHER" id="PTHR24020">
    <property type="entry name" value="COLLAGEN ALPHA"/>
    <property type="match status" value="1"/>
</dbReference>
<dbReference type="GO" id="GO:0005615">
    <property type="term" value="C:extracellular space"/>
    <property type="evidence" value="ECO:0007669"/>
    <property type="project" value="TreeGrafter"/>
</dbReference>
<gene>
    <name evidence="9" type="ORF">GSTENG00038278001</name>
</gene>
<comment type="subcellular location">
    <subcellularLocation>
        <location evidence="1">Secreted</location>
        <location evidence="1">Extracellular space</location>
        <location evidence="1">Extracellular matrix</location>
    </subcellularLocation>
</comment>
<dbReference type="InterPro" id="IPR002035">
    <property type="entry name" value="VWF_A"/>
</dbReference>
<evidence type="ECO:0000256" key="1">
    <source>
        <dbReference type="ARBA" id="ARBA00004498"/>
    </source>
</evidence>
<dbReference type="EMBL" id="CAAE01002126">
    <property type="protein sequence ID" value="CAF87304.1"/>
    <property type="molecule type" value="Genomic_DNA"/>
</dbReference>
<dbReference type="GO" id="GO:0007155">
    <property type="term" value="P:cell adhesion"/>
    <property type="evidence" value="ECO:0007669"/>
    <property type="project" value="UniProtKB-KW"/>
</dbReference>
<keyword evidence="3" id="KW-0272">Extracellular matrix</keyword>
<evidence type="ECO:0000256" key="7">
    <source>
        <dbReference type="ARBA" id="ARBA00023119"/>
    </source>
</evidence>
<evidence type="ECO:0000256" key="4">
    <source>
        <dbReference type="ARBA" id="ARBA00022729"/>
    </source>
</evidence>
<reference evidence="9" key="1">
    <citation type="journal article" date="2004" name="Nature">
        <title>Genome duplication in the teleost fish Tetraodon nigroviridis reveals the early vertebrate proto-karyotype.</title>
        <authorList>
            <person name="Jaillon O."/>
            <person name="Aury J.-M."/>
            <person name="Brunet F."/>
            <person name="Petit J.-L."/>
            <person name="Stange-Thomann N."/>
            <person name="Mauceli E."/>
            <person name="Bouneau L."/>
            <person name="Fischer C."/>
            <person name="Ozouf-Costaz C."/>
            <person name="Bernot A."/>
            <person name="Nicaud S."/>
            <person name="Jaffe D."/>
            <person name="Fisher S."/>
            <person name="Lutfalla G."/>
            <person name="Dossat C."/>
            <person name="Segurens B."/>
            <person name="Dasilva C."/>
            <person name="Salanoubat M."/>
            <person name="Levy M."/>
            <person name="Boudet N."/>
            <person name="Castellano S."/>
            <person name="Anthouard V."/>
            <person name="Jubin C."/>
            <person name="Castelli V."/>
            <person name="Katinka M."/>
            <person name="Vacherie B."/>
            <person name="Biemont C."/>
            <person name="Skalli Z."/>
            <person name="Cattolico L."/>
            <person name="Poulain J."/>
            <person name="De Berardinis V."/>
            <person name="Cruaud C."/>
            <person name="Duprat S."/>
            <person name="Brottier P."/>
            <person name="Coutanceau J.-P."/>
            <person name="Gouzy J."/>
            <person name="Parra G."/>
            <person name="Lardier G."/>
            <person name="Chapple C."/>
            <person name="McKernan K.J."/>
            <person name="McEwan P."/>
            <person name="Bosak S."/>
            <person name="Kellis M."/>
            <person name="Volff J.-N."/>
            <person name="Guigo R."/>
            <person name="Zody M.C."/>
            <person name="Mesirov J."/>
            <person name="Lindblad-Toh K."/>
            <person name="Birren B."/>
            <person name="Nusbaum C."/>
            <person name="Kahn D."/>
            <person name="Robinson-Rechavi M."/>
            <person name="Laudet V."/>
            <person name="Schachter V."/>
            <person name="Quetier F."/>
            <person name="Saurin W."/>
            <person name="Scarpelli C."/>
            <person name="Wincker P."/>
            <person name="Lander E.S."/>
            <person name="Weissenbach J."/>
            <person name="Roest Crollius H."/>
        </authorList>
    </citation>
    <scope>NUCLEOTIDE SEQUENCE [LARGE SCALE GENOMIC DNA]</scope>
</reference>